<dbReference type="AlphaFoldDB" id="F4Y333"/>
<reference evidence="2" key="1">
    <citation type="journal article" date="2011" name="Proc. Natl. Acad. Sci. U.S.A.">
        <title>Genomic insights into the physiology and ecology of the marine filamentous cyanobacterium Lyngbya majuscula.</title>
        <authorList>
            <person name="Jones A.C."/>
            <person name="Monroe E.A."/>
            <person name="Podell S."/>
            <person name="Hess W.R."/>
            <person name="Klages S."/>
            <person name="Esquenazi E."/>
            <person name="Niessen S."/>
            <person name="Hoover H."/>
            <person name="Rothmann M."/>
            <person name="Lasken R.S."/>
            <person name="Yates J.R.III."/>
            <person name="Reinhardt R."/>
            <person name="Kube M."/>
            <person name="Burkart M.D."/>
            <person name="Allen E.E."/>
            <person name="Dorrestein P.C."/>
            <person name="Gerwick W.H."/>
            <person name="Gerwick L."/>
        </authorList>
    </citation>
    <scope>NUCLEOTIDE SEQUENCE [LARGE SCALE GENOMIC DNA]</scope>
    <source>
        <strain evidence="2">3L</strain>
    </source>
</reference>
<proteinExistence type="predicted"/>
<name>F4Y333_9CYAN</name>
<evidence type="ECO:0000313" key="2">
    <source>
        <dbReference type="Proteomes" id="UP000003959"/>
    </source>
</evidence>
<protein>
    <submittedName>
        <fullName evidence="1">Uncharacterized protein</fullName>
    </submittedName>
</protein>
<sequence length="204" mass="21048">MDGNPGNFISPNDPIILANGDVSLGNYTGASLHILAGGSVTVGDIEINSTDTGDNAISPNNSNPFLASLANVTLSDEARTSVVIDGSKRPTLDIRAGIDWTLLGGFPGNTDSGNLAPNFGTAATSANIEIGNIEIKAPNGLVLLTNQYQANPSLVSETLKISSILTGDGTVANLVNDKFTKFEIDSSKQRFSGNGGSVFIRPLA</sequence>
<accession>F4Y333</accession>
<evidence type="ECO:0000313" key="1">
    <source>
        <dbReference type="EMBL" id="EGJ28754.1"/>
    </source>
</evidence>
<dbReference type="Proteomes" id="UP000003959">
    <property type="component" value="Unassembled WGS sequence"/>
</dbReference>
<organism evidence="1 2">
    <name type="scientific">Moorena producens 3L</name>
    <dbReference type="NCBI Taxonomy" id="489825"/>
    <lineage>
        <taxon>Bacteria</taxon>
        <taxon>Bacillati</taxon>
        <taxon>Cyanobacteriota</taxon>
        <taxon>Cyanophyceae</taxon>
        <taxon>Coleofasciculales</taxon>
        <taxon>Coleofasciculaceae</taxon>
        <taxon>Moorena</taxon>
    </lineage>
</organism>
<dbReference type="HOGENOM" id="CLU_1342024_0_0_3"/>
<gene>
    <name evidence="1" type="ORF">LYNGBM3L_70720</name>
</gene>
<dbReference type="EMBL" id="GL890972">
    <property type="protein sequence ID" value="EGJ28754.1"/>
    <property type="molecule type" value="Genomic_DNA"/>
</dbReference>
<keyword evidence="2" id="KW-1185">Reference proteome</keyword>
<dbReference type="eggNOG" id="COG3210">
    <property type="taxonomic scope" value="Bacteria"/>
</dbReference>